<gene>
    <name evidence="1" type="ORF">GCM10010994_51910</name>
</gene>
<dbReference type="InterPro" id="IPR029063">
    <property type="entry name" value="SAM-dependent_MTases_sf"/>
</dbReference>
<dbReference type="GO" id="GO:0032259">
    <property type="term" value="P:methylation"/>
    <property type="evidence" value="ECO:0007669"/>
    <property type="project" value="UniProtKB-KW"/>
</dbReference>
<comment type="caution">
    <text evidence="1">The sequence shown here is derived from an EMBL/GenBank/DDBJ whole genome shotgun (WGS) entry which is preliminary data.</text>
</comment>
<reference evidence="1" key="1">
    <citation type="journal article" date="2014" name="Int. J. Syst. Evol. Microbiol.">
        <title>Complete genome sequence of Corynebacterium casei LMG S-19264T (=DSM 44701T), isolated from a smear-ripened cheese.</title>
        <authorList>
            <consortium name="US DOE Joint Genome Institute (JGI-PGF)"/>
            <person name="Walter F."/>
            <person name="Albersmeier A."/>
            <person name="Kalinowski J."/>
            <person name="Ruckert C."/>
        </authorList>
    </citation>
    <scope>NUCLEOTIDE SEQUENCE</scope>
    <source>
        <strain evidence="1">CGMCC 1.12919</strain>
    </source>
</reference>
<protein>
    <submittedName>
        <fullName evidence="1">Methyltransferase type 12</fullName>
    </submittedName>
</protein>
<dbReference type="Proteomes" id="UP000637002">
    <property type="component" value="Unassembled WGS sequence"/>
</dbReference>
<keyword evidence="2" id="KW-1185">Reference proteome</keyword>
<evidence type="ECO:0000313" key="1">
    <source>
        <dbReference type="EMBL" id="GGC87560.1"/>
    </source>
</evidence>
<reference evidence="1" key="2">
    <citation type="submission" date="2020-09" db="EMBL/GenBank/DDBJ databases">
        <authorList>
            <person name="Sun Q."/>
            <person name="Zhou Y."/>
        </authorList>
    </citation>
    <scope>NUCLEOTIDE SEQUENCE</scope>
    <source>
        <strain evidence="1">CGMCC 1.12919</strain>
    </source>
</reference>
<evidence type="ECO:0000313" key="2">
    <source>
        <dbReference type="Proteomes" id="UP000637002"/>
    </source>
</evidence>
<dbReference type="GO" id="GO:0008168">
    <property type="term" value="F:methyltransferase activity"/>
    <property type="evidence" value="ECO:0007669"/>
    <property type="project" value="UniProtKB-KW"/>
</dbReference>
<keyword evidence="1" id="KW-0808">Transferase</keyword>
<dbReference type="SUPFAM" id="SSF53335">
    <property type="entry name" value="S-adenosyl-L-methionine-dependent methyltransferases"/>
    <property type="match status" value="1"/>
</dbReference>
<proteinExistence type="predicted"/>
<accession>A0A916XNU0</accession>
<sequence>MLDSIARINKNKAVFDDIYTLSDPRLYFSTLGALDYMIPDVAEPVIRQLLDAHARYNGCTNTVLDIGCSYGINAAIHRFPVNFASLRQRYARREMIKLQPEELIRLDRHFYSSWPDIGLGRFIGFDASDAAIGYANAVGLHANGVAADLETGSLSAADAAIVAPANVLLSTGAIGYVTHKTYSKLLDATASPPWIISFVLRMFPYDEFIAAFAERGMVTEKLAGSTFVQRRFRDEDEFERSLDSLKARGIDTSGFEADGLFQAELFVSRPAEAARALPIDDIVTVTSGRFAAIGARYVQVSHEGDTRIAMET</sequence>
<organism evidence="1 2">
    <name type="scientific">Chelatococcus reniformis</name>
    <dbReference type="NCBI Taxonomy" id="1494448"/>
    <lineage>
        <taxon>Bacteria</taxon>
        <taxon>Pseudomonadati</taxon>
        <taxon>Pseudomonadota</taxon>
        <taxon>Alphaproteobacteria</taxon>
        <taxon>Hyphomicrobiales</taxon>
        <taxon>Chelatococcaceae</taxon>
        <taxon>Chelatococcus</taxon>
    </lineage>
</organism>
<dbReference type="EMBL" id="BMGG01000010">
    <property type="protein sequence ID" value="GGC87560.1"/>
    <property type="molecule type" value="Genomic_DNA"/>
</dbReference>
<name>A0A916XNU0_9HYPH</name>
<dbReference type="AlphaFoldDB" id="A0A916XNU0"/>
<keyword evidence="1" id="KW-0489">Methyltransferase</keyword>